<reference evidence="2 3" key="1">
    <citation type="submission" date="2016-06" db="EMBL/GenBank/DDBJ databases">
        <authorList>
            <person name="Kjaerup R.B."/>
            <person name="Dalgaard T.S."/>
            <person name="Juul-Madsen H.R."/>
        </authorList>
    </citation>
    <scope>NUCLEOTIDE SEQUENCE [LARGE SCALE GENOMIC DNA]</scope>
    <source>
        <strain evidence="2 3">CECT 8886</strain>
    </source>
</reference>
<dbReference type="Proteomes" id="UP000092544">
    <property type="component" value="Unassembled WGS sequence"/>
</dbReference>
<keyword evidence="3" id="KW-1185">Reference proteome</keyword>
<organism evidence="2 3">
    <name type="scientific">Marinomonas spartinae</name>
    <dbReference type="NCBI Taxonomy" id="1792290"/>
    <lineage>
        <taxon>Bacteria</taxon>
        <taxon>Pseudomonadati</taxon>
        <taxon>Pseudomonadota</taxon>
        <taxon>Gammaproteobacteria</taxon>
        <taxon>Oceanospirillales</taxon>
        <taxon>Oceanospirillaceae</taxon>
        <taxon>Marinomonas</taxon>
    </lineage>
</organism>
<dbReference type="Pfam" id="PF00583">
    <property type="entry name" value="Acetyltransf_1"/>
    <property type="match status" value="1"/>
</dbReference>
<dbReference type="OrthoDB" id="9788300at2"/>
<evidence type="ECO:0000313" key="3">
    <source>
        <dbReference type="Proteomes" id="UP000092544"/>
    </source>
</evidence>
<accession>A0A1A8TM29</accession>
<sequence length="165" mass="18837">MIREMTRLDFESFWPCFKSVIQAQETYAFEPNMVLEEAYRLWCELPLKTFVFVEGEQILGSYYIKPNGMGPSDHICNCGYMVDSKARGKGIARQLCEHSQRIAMELGFEAMQFNSVVSTNDVAVALWKKLGFNIIGTIPLAYRHGKLGYVDCYIMHKSLNVTIGE</sequence>
<dbReference type="InterPro" id="IPR052742">
    <property type="entry name" value="Mito_N-acetyltransferase"/>
</dbReference>
<feature type="domain" description="N-acetyltransferase" evidence="1">
    <location>
        <begin position="1"/>
        <end position="160"/>
    </location>
</feature>
<gene>
    <name evidence="2" type="ORF">MSP8886_03239</name>
</gene>
<dbReference type="STRING" id="1792290.MSP8886_03239"/>
<dbReference type="InterPro" id="IPR000182">
    <property type="entry name" value="GNAT_dom"/>
</dbReference>
<dbReference type="InterPro" id="IPR016181">
    <property type="entry name" value="Acyl_CoA_acyltransferase"/>
</dbReference>
<dbReference type="PANTHER" id="PTHR43138:SF1">
    <property type="entry name" value="N-ACETYLTRANSFERASE ACA1"/>
    <property type="match status" value="1"/>
</dbReference>
<dbReference type="EMBL" id="FLOB01000009">
    <property type="protein sequence ID" value="SBS35026.1"/>
    <property type="molecule type" value="Genomic_DNA"/>
</dbReference>
<proteinExistence type="predicted"/>
<dbReference type="PROSITE" id="PS51186">
    <property type="entry name" value="GNAT"/>
    <property type="match status" value="1"/>
</dbReference>
<dbReference type="PANTHER" id="PTHR43138">
    <property type="entry name" value="ACETYLTRANSFERASE, GNAT FAMILY"/>
    <property type="match status" value="1"/>
</dbReference>
<dbReference type="CDD" id="cd04301">
    <property type="entry name" value="NAT_SF"/>
    <property type="match status" value="1"/>
</dbReference>
<dbReference type="AlphaFoldDB" id="A0A1A8TM29"/>
<dbReference type="SUPFAM" id="SSF55729">
    <property type="entry name" value="Acyl-CoA N-acyltransferases (Nat)"/>
    <property type="match status" value="1"/>
</dbReference>
<name>A0A1A8TM29_9GAMM</name>
<dbReference type="GO" id="GO:0016747">
    <property type="term" value="F:acyltransferase activity, transferring groups other than amino-acyl groups"/>
    <property type="evidence" value="ECO:0007669"/>
    <property type="project" value="InterPro"/>
</dbReference>
<dbReference type="Gene3D" id="3.40.630.30">
    <property type="match status" value="1"/>
</dbReference>
<protein>
    <submittedName>
        <fullName evidence="2">Putative acetyltransferase YhhY</fullName>
    </submittedName>
</protein>
<keyword evidence="2" id="KW-0808">Transferase</keyword>
<evidence type="ECO:0000313" key="2">
    <source>
        <dbReference type="EMBL" id="SBS35026.1"/>
    </source>
</evidence>
<dbReference type="RefSeq" id="WP_067018281.1">
    <property type="nucleotide sequence ID" value="NZ_FLOB01000009.1"/>
</dbReference>
<evidence type="ECO:0000259" key="1">
    <source>
        <dbReference type="PROSITE" id="PS51186"/>
    </source>
</evidence>